<organism evidence="2">
    <name type="scientific">Nakamurella sp. A5-74</name>
    <dbReference type="NCBI Taxonomy" id="3158264"/>
    <lineage>
        <taxon>Bacteria</taxon>
        <taxon>Bacillati</taxon>
        <taxon>Actinomycetota</taxon>
        <taxon>Actinomycetes</taxon>
        <taxon>Nakamurellales</taxon>
        <taxon>Nakamurellaceae</taxon>
        <taxon>Nakamurella</taxon>
    </lineage>
</organism>
<feature type="domain" description="N-acetyltransferase" evidence="1">
    <location>
        <begin position="22"/>
        <end position="83"/>
    </location>
</feature>
<dbReference type="EC" id="2.3.1.-" evidence="2"/>
<reference evidence="2" key="1">
    <citation type="submission" date="2024-05" db="EMBL/GenBank/DDBJ databases">
        <authorList>
            <person name="Cai S.Y."/>
            <person name="Jin L.M."/>
            <person name="Li H.R."/>
        </authorList>
    </citation>
    <scope>NUCLEOTIDE SEQUENCE</scope>
    <source>
        <strain evidence="2">A5-74</strain>
    </source>
</reference>
<dbReference type="InterPro" id="IPR000182">
    <property type="entry name" value="GNAT_dom"/>
</dbReference>
<dbReference type="AlphaFoldDB" id="A0AAU8DUY4"/>
<dbReference type="RefSeq" id="WP_353651429.1">
    <property type="nucleotide sequence ID" value="NZ_CP159218.1"/>
</dbReference>
<dbReference type="EMBL" id="CP159218">
    <property type="protein sequence ID" value="XCG65825.1"/>
    <property type="molecule type" value="Genomic_DNA"/>
</dbReference>
<gene>
    <name evidence="2" type="ORF">ABLG96_08120</name>
</gene>
<accession>A0AAU8DUY4</accession>
<proteinExistence type="predicted"/>
<dbReference type="Pfam" id="PF13302">
    <property type="entry name" value="Acetyltransf_3"/>
    <property type="match status" value="1"/>
</dbReference>
<dbReference type="GO" id="GO:0016747">
    <property type="term" value="F:acyltransferase activity, transferring groups other than amino-acyl groups"/>
    <property type="evidence" value="ECO:0007669"/>
    <property type="project" value="InterPro"/>
</dbReference>
<dbReference type="SUPFAM" id="SSF55729">
    <property type="entry name" value="Acyl-CoA N-acyltransferases (Nat)"/>
    <property type="match status" value="1"/>
</dbReference>
<dbReference type="Gene3D" id="3.40.630.30">
    <property type="match status" value="1"/>
</dbReference>
<protein>
    <submittedName>
        <fullName evidence="2">GNAT family N-acetyltransferase</fullName>
        <ecNumber evidence="2">2.3.1.-</ecNumber>
    </submittedName>
</protein>
<sequence>MPTVAPGSLSSTDQPTLVTGAVLLRPWVRDDVPALVSAYQEPEIQRWHARSMTYQEAEHWVADARAAWSTRNSQDLWIGVSRDEAFVV</sequence>
<dbReference type="InterPro" id="IPR016181">
    <property type="entry name" value="Acyl_CoA_acyltransferase"/>
</dbReference>
<evidence type="ECO:0000313" key="2">
    <source>
        <dbReference type="EMBL" id="XCG65825.1"/>
    </source>
</evidence>
<keyword evidence="2" id="KW-0012">Acyltransferase</keyword>
<evidence type="ECO:0000259" key="1">
    <source>
        <dbReference type="Pfam" id="PF13302"/>
    </source>
</evidence>
<name>A0AAU8DUY4_9ACTN</name>
<keyword evidence="2" id="KW-0808">Transferase</keyword>